<reference evidence="1" key="1">
    <citation type="submission" date="2019-12" db="EMBL/GenBank/DDBJ databases">
        <title>An insight into the sialome of adult female Ixodes ricinus ticks feeding for 6 days.</title>
        <authorList>
            <person name="Perner J."/>
            <person name="Ribeiro J.M.C."/>
        </authorList>
    </citation>
    <scope>NUCLEOTIDE SEQUENCE</scope>
    <source>
        <strain evidence="1">Semi-engorged</strain>
        <tissue evidence="1">Salivary glands</tissue>
    </source>
</reference>
<protein>
    <submittedName>
        <fullName evidence="1">Putative secreted protein</fullName>
    </submittedName>
</protein>
<dbReference type="AlphaFoldDB" id="A0A6B0TR49"/>
<proteinExistence type="predicted"/>
<accession>A0A6B0TR49</accession>
<name>A0A6B0TR49_IXORI</name>
<evidence type="ECO:0000313" key="1">
    <source>
        <dbReference type="EMBL" id="MXU82369.1"/>
    </source>
</evidence>
<sequence length="68" mass="7322">MSTVSTLFGVLTPAGSFSRKFHTGTVVAGATTYSPDIHVGRHEFIDMCMLVISKARQSGSLYDGRRAT</sequence>
<dbReference type="EMBL" id="GIFC01000286">
    <property type="protein sequence ID" value="MXU82369.1"/>
    <property type="molecule type" value="Transcribed_RNA"/>
</dbReference>
<organism evidence="1">
    <name type="scientific">Ixodes ricinus</name>
    <name type="common">Common tick</name>
    <name type="synonym">Acarus ricinus</name>
    <dbReference type="NCBI Taxonomy" id="34613"/>
    <lineage>
        <taxon>Eukaryota</taxon>
        <taxon>Metazoa</taxon>
        <taxon>Ecdysozoa</taxon>
        <taxon>Arthropoda</taxon>
        <taxon>Chelicerata</taxon>
        <taxon>Arachnida</taxon>
        <taxon>Acari</taxon>
        <taxon>Parasitiformes</taxon>
        <taxon>Ixodida</taxon>
        <taxon>Ixodoidea</taxon>
        <taxon>Ixodidae</taxon>
        <taxon>Ixodinae</taxon>
        <taxon>Ixodes</taxon>
    </lineage>
</organism>